<organism evidence="3 5">
    <name type="scientific">Aspergillus hiratsukae</name>
    <dbReference type="NCBI Taxonomy" id="1194566"/>
    <lineage>
        <taxon>Eukaryota</taxon>
        <taxon>Fungi</taxon>
        <taxon>Dikarya</taxon>
        <taxon>Ascomycota</taxon>
        <taxon>Pezizomycotina</taxon>
        <taxon>Eurotiomycetes</taxon>
        <taxon>Eurotiomycetidae</taxon>
        <taxon>Eurotiales</taxon>
        <taxon>Aspergillaceae</taxon>
        <taxon>Aspergillus</taxon>
        <taxon>Aspergillus subgen. Fumigati</taxon>
    </lineage>
</organism>
<name>A0A8H6UGR3_9EURO</name>
<dbReference type="Pfam" id="PF12511">
    <property type="entry name" value="DUF3716"/>
    <property type="match status" value="1"/>
</dbReference>
<dbReference type="EMBL" id="JACBAD010001753">
    <property type="protein sequence ID" value="KAF7134183.1"/>
    <property type="molecule type" value="Genomic_DNA"/>
</dbReference>
<proteinExistence type="predicted"/>
<feature type="region of interest" description="Disordered" evidence="1">
    <location>
        <begin position="94"/>
        <end position="127"/>
    </location>
</feature>
<dbReference type="InterPro" id="IPR003615">
    <property type="entry name" value="HNH_nuc"/>
</dbReference>
<dbReference type="Pfam" id="PF13391">
    <property type="entry name" value="HNH_2"/>
    <property type="match status" value="1"/>
</dbReference>
<protein>
    <recommendedName>
        <fullName evidence="2">HNH nuclease domain-containing protein</fullName>
    </recommendedName>
</protein>
<feature type="domain" description="HNH nuclease" evidence="2">
    <location>
        <begin position="149"/>
        <end position="187"/>
    </location>
</feature>
<evidence type="ECO:0000313" key="5">
    <source>
        <dbReference type="Proteomes" id="UP000630445"/>
    </source>
</evidence>
<reference evidence="3" key="1">
    <citation type="submission" date="2020-06" db="EMBL/GenBank/DDBJ databases">
        <title>Draft genome sequences of strains closely related to Aspergillus parafelis and Aspergillus hiratsukae.</title>
        <authorList>
            <person name="Dos Santos R.A.C."/>
            <person name="Rivero-Menendez O."/>
            <person name="Steenwyk J.L."/>
            <person name="Mead M.E."/>
            <person name="Goldman G.H."/>
            <person name="Alastruey-Izquierdo A."/>
            <person name="Rokas A."/>
        </authorList>
    </citation>
    <scope>NUCLEOTIDE SEQUENCE</scope>
    <source>
        <strain evidence="3">CNM-CM5793</strain>
        <strain evidence="4">CNM-CM6106</strain>
    </source>
</reference>
<dbReference type="EMBL" id="JACBAF010001858">
    <property type="protein sequence ID" value="KAF7172470.1"/>
    <property type="molecule type" value="Genomic_DNA"/>
</dbReference>
<evidence type="ECO:0000313" key="4">
    <source>
        <dbReference type="EMBL" id="KAF7172470.1"/>
    </source>
</evidence>
<evidence type="ECO:0000256" key="1">
    <source>
        <dbReference type="SAM" id="MobiDB-lite"/>
    </source>
</evidence>
<dbReference type="Proteomes" id="UP000630445">
    <property type="component" value="Unassembled WGS sequence"/>
</dbReference>
<keyword evidence="5" id="KW-1185">Reference proteome</keyword>
<dbReference type="OrthoDB" id="5416097at2759"/>
<evidence type="ECO:0000313" key="3">
    <source>
        <dbReference type="EMBL" id="KAF7134183.1"/>
    </source>
</evidence>
<feature type="compositionally biased region" description="Basic and acidic residues" evidence="1">
    <location>
        <begin position="109"/>
        <end position="127"/>
    </location>
</feature>
<dbReference type="Proteomes" id="UP000662466">
    <property type="component" value="Unassembled WGS sequence"/>
</dbReference>
<dbReference type="AlphaFoldDB" id="A0A8H6UGR3"/>
<comment type="caution">
    <text evidence="3">The sequence shown here is derived from an EMBL/GenBank/DDBJ whole genome shotgun (WGS) entry which is preliminary data.</text>
</comment>
<gene>
    <name evidence="3" type="ORF">CNMCM5793_005862</name>
    <name evidence="4" type="ORF">CNMCM6106_006666</name>
</gene>
<evidence type="ECO:0000259" key="2">
    <source>
        <dbReference type="Pfam" id="PF13391"/>
    </source>
</evidence>
<dbReference type="InterPro" id="IPR022190">
    <property type="entry name" value="DUF3716"/>
</dbReference>
<accession>A0A8H6UGR3</accession>
<sequence>MELAVSGWTFVQAVARLEAAREGVREEEEAAVERVRGTGVLLYRRGYVVDGQRRAFFAGSCANCVWNNKASTCSFYIDKGRGWDQHFDMPKVEELSGTLEDTPSSSKPRKTENSRSKAAKENSMGKRAADESTSLFWSALRNFWSEEKIKAWRKEVPGPDGTETCANLITLCSNAHGLWEKGRFAIQPLELAEDEVRKVLR</sequence>